<evidence type="ECO:0000256" key="2">
    <source>
        <dbReference type="SAM" id="Phobius"/>
    </source>
</evidence>
<feature type="signal peptide" evidence="3">
    <location>
        <begin position="1"/>
        <end position="20"/>
    </location>
</feature>
<feature type="region of interest" description="Disordered" evidence="1">
    <location>
        <begin position="448"/>
        <end position="472"/>
    </location>
</feature>
<evidence type="ECO:0000256" key="3">
    <source>
        <dbReference type="SAM" id="SignalP"/>
    </source>
</evidence>
<dbReference type="EMBL" id="JAPWTJ010000386">
    <property type="protein sequence ID" value="KAJ8978980.1"/>
    <property type="molecule type" value="Genomic_DNA"/>
</dbReference>
<gene>
    <name evidence="4" type="ORF">NQ317_001453</name>
</gene>
<keyword evidence="5" id="KW-1185">Reference proteome</keyword>
<keyword evidence="2" id="KW-0472">Membrane</keyword>
<evidence type="ECO:0008006" key="6">
    <source>
        <dbReference type="Google" id="ProtNLM"/>
    </source>
</evidence>
<keyword evidence="2" id="KW-1133">Transmembrane helix</keyword>
<name>A0ABQ9JP16_9CUCU</name>
<accession>A0ABQ9JP16</accession>
<keyword evidence="2" id="KW-0812">Transmembrane</keyword>
<feature type="compositionally biased region" description="Basic and acidic residues" evidence="1">
    <location>
        <begin position="458"/>
        <end position="472"/>
    </location>
</feature>
<evidence type="ECO:0000313" key="5">
    <source>
        <dbReference type="Proteomes" id="UP001162164"/>
    </source>
</evidence>
<comment type="caution">
    <text evidence="4">The sequence shown here is derived from an EMBL/GenBank/DDBJ whole genome shotgun (WGS) entry which is preliminary data.</text>
</comment>
<sequence>MFRALLRVTLLCNLINVVHRKIGKPVSDENNMKCDRYRVFYLSKMKSVISIIVLFALFSYVSSQSTTELTTKIDTTTSEPTTTSIPIIFLTDDAIEFFWTPHSPQTVIIEADEGYKITVNITECDIDGANGEYATISSDELIKGLTFTYELNKQPAYLFNSNRLVGSFFGTNASNFTAIFTRTGECFNVFLMFLYGISPSIFSTGEPATTTTTEIPTTTIFLPTPNENDSSTLLVYLEGRSLSEFADEDILQQLKDAIFAMAVEYCDNENFPLNGSITSDNVVIHKLSLCPLNWPDFDICTELIFALPVNLMEDANSLWSGYQLTTNHLEIMWSRYASKYLPNDITYYFSLDTGSLKWGIVIATVVLVGFIICMALMRYCGARVSKAMRRRKLSDTTSIISTNDRNSQTSLPPHYLQETPPLFENAYPMYNPDKNTVFSDPPYSKPLEYEDYQDVTTDIEKKLDEDDEESRA</sequence>
<reference evidence="4" key="1">
    <citation type="journal article" date="2023" name="Insect Mol. Biol.">
        <title>Genome sequencing provides insights into the evolution of gene families encoding plant cell wall-degrading enzymes in longhorned beetles.</title>
        <authorList>
            <person name="Shin N.R."/>
            <person name="Okamura Y."/>
            <person name="Kirsch R."/>
            <person name="Pauchet Y."/>
        </authorList>
    </citation>
    <scope>NUCLEOTIDE SEQUENCE</scope>
    <source>
        <strain evidence="4">MMC_N1</strain>
    </source>
</reference>
<feature type="transmembrane region" description="Helical" evidence="2">
    <location>
        <begin position="358"/>
        <end position="381"/>
    </location>
</feature>
<organism evidence="4 5">
    <name type="scientific">Molorchus minor</name>
    <dbReference type="NCBI Taxonomy" id="1323400"/>
    <lineage>
        <taxon>Eukaryota</taxon>
        <taxon>Metazoa</taxon>
        <taxon>Ecdysozoa</taxon>
        <taxon>Arthropoda</taxon>
        <taxon>Hexapoda</taxon>
        <taxon>Insecta</taxon>
        <taxon>Pterygota</taxon>
        <taxon>Neoptera</taxon>
        <taxon>Endopterygota</taxon>
        <taxon>Coleoptera</taxon>
        <taxon>Polyphaga</taxon>
        <taxon>Cucujiformia</taxon>
        <taxon>Chrysomeloidea</taxon>
        <taxon>Cerambycidae</taxon>
        <taxon>Lamiinae</taxon>
        <taxon>Monochamini</taxon>
        <taxon>Molorchus</taxon>
    </lineage>
</organism>
<proteinExistence type="predicted"/>
<keyword evidence="3" id="KW-0732">Signal</keyword>
<protein>
    <recommendedName>
        <fullName evidence="6">CUB domain-containing protein</fullName>
    </recommendedName>
</protein>
<evidence type="ECO:0000313" key="4">
    <source>
        <dbReference type="EMBL" id="KAJ8978980.1"/>
    </source>
</evidence>
<evidence type="ECO:0000256" key="1">
    <source>
        <dbReference type="SAM" id="MobiDB-lite"/>
    </source>
</evidence>
<feature type="chain" id="PRO_5046538491" description="CUB domain-containing protein" evidence="3">
    <location>
        <begin position="21"/>
        <end position="472"/>
    </location>
</feature>
<dbReference type="Proteomes" id="UP001162164">
    <property type="component" value="Unassembled WGS sequence"/>
</dbReference>